<keyword evidence="2" id="KW-0238">DNA-binding</keyword>
<dbReference type="Gene3D" id="1.10.10.10">
    <property type="entry name" value="Winged helix-like DNA-binding domain superfamily/Winged helix DNA-binding domain"/>
    <property type="match status" value="1"/>
</dbReference>
<dbReference type="SUPFAM" id="SSF46785">
    <property type="entry name" value="Winged helix' DNA-binding domain"/>
    <property type="match status" value="1"/>
</dbReference>
<dbReference type="PANTHER" id="PTHR43537:SF49">
    <property type="entry name" value="TRANSCRIPTIONAL REGULATORY PROTEIN"/>
    <property type="match status" value="1"/>
</dbReference>
<accession>A0A6B0Y2D5</accession>
<dbReference type="InterPro" id="IPR011711">
    <property type="entry name" value="GntR_C"/>
</dbReference>
<dbReference type="PRINTS" id="PR00035">
    <property type="entry name" value="HTHGNTR"/>
</dbReference>
<dbReference type="GO" id="GO:0003700">
    <property type="term" value="F:DNA-binding transcription factor activity"/>
    <property type="evidence" value="ECO:0007669"/>
    <property type="project" value="InterPro"/>
</dbReference>
<dbReference type="SMART" id="SM00345">
    <property type="entry name" value="HTH_GNTR"/>
    <property type="match status" value="1"/>
</dbReference>
<keyword evidence="3" id="KW-0804">Transcription</keyword>
<dbReference type="InterPro" id="IPR036390">
    <property type="entry name" value="WH_DNA-bd_sf"/>
</dbReference>
<dbReference type="Gene3D" id="1.20.120.530">
    <property type="entry name" value="GntR ligand-binding domain-like"/>
    <property type="match status" value="1"/>
</dbReference>
<proteinExistence type="predicted"/>
<feature type="domain" description="HTH gntR-type" evidence="4">
    <location>
        <begin position="14"/>
        <end position="84"/>
    </location>
</feature>
<dbReference type="PANTHER" id="PTHR43537">
    <property type="entry name" value="TRANSCRIPTIONAL REGULATOR, GNTR FAMILY"/>
    <property type="match status" value="1"/>
</dbReference>
<dbReference type="CDD" id="cd07377">
    <property type="entry name" value="WHTH_GntR"/>
    <property type="match status" value="1"/>
</dbReference>
<dbReference type="SUPFAM" id="SSF48008">
    <property type="entry name" value="GntR ligand-binding domain-like"/>
    <property type="match status" value="1"/>
</dbReference>
<dbReference type="SMART" id="SM00895">
    <property type="entry name" value="FCD"/>
    <property type="match status" value="1"/>
</dbReference>
<dbReference type="InterPro" id="IPR008920">
    <property type="entry name" value="TF_FadR/GntR_C"/>
</dbReference>
<evidence type="ECO:0000256" key="2">
    <source>
        <dbReference type="ARBA" id="ARBA00023125"/>
    </source>
</evidence>
<dbReference type="EMBL" id="VXRY01000306">
    <property type="protein sequence ID" value="MXY33979.1"/>
    <property type="molecule type" value="Genomic_DNA"/>
</dbReference>
<evidence type="ECO:0000256" key="1">
    <source>
        <dbReference type="ARBA" id="ARBA00023015"/>
    </source>
</evidence>
<dbReference type="PROSITE" id="PS50949">
    <property type="entry name" value="HTH_GNTR"/>
    <property type="match status" value="1"/>
</dbReference>
<keyword evidence="1" id="KW-0805">Transcription regulation</keyword>
<reference evidence="5" key="1">
    <citation type="submission" date="2019-09" db="EMBL/GenBank/DDBJ databases">
        <title>Characterisation of the sponge microbiome using genome-centric metagenomics.</title>
        <authorList>
            <person name="Engelberts J.P."/>
            <person name="Robbins S.J."/>
            <person name="De Goeij J.M."/>
            <person name="Aranda M."/>
            <person name="Bell S.C."/>
            <person name="Webster N.S."/>
        </authorList>
    </citation>
    <scope>NUCLEOTIDE SEQUENCE</scope>
    <source>
        <strain evidence="5">SB0664_bin_43</strain>
    </source>
</reference>
<evidence type="ECO:0000313" key="5">
    <source>
        <dbReference type="EMBL" id="MXY33979.1"/>
    </source>
</evidence>
<dbReference type="AlphaFoldDB" id="A0A6B0Y2D5"/>
<dbReference type="Pfam" id="PF00392">
    <property type="entry name" value="GntR"/>
    <property type="match status" value="1"/>
</dbReference>
<organism evidence="5">
    <name type="scientific">Boseongicola sp. SB0664_bin_43</name>
    <dbReference type="NCBI Taxonomy" id="2604844"/>
    <lineage>
        <taxon>Bacteria</taxon>
        <taxon>Pseudomonadati</taxon>
        <taxon>Pseudomonadota</taxon>
        <taxon>Alphaproteobacteria</taxon>
        <taxon>Rhodobacterales</taxon>
        <taxon>Paracoccaceae</taxon>
        <taxon>Boseongicola</taxon>
    </lineage>
</organism>
<comment type="caution">
    <text evidence="5">The sequence shown here is derived from an EMBL/GenBank/DDBJ whole genome shotgun (WGS) entry which is preliminary data.</text>
</comment>
<dbReference type="Pfam" id="PF07729">
    <property type="entry name" value="FCD"/>
    <property type="match status" value="1"/>
</dbReference>
<evidence type="ECO:0000256" key="3">
    <source>
        <dbReference type="ARBA" id="ARBA00023163"/>
    </source>
</evidence>
<dbReference type="InterPro" id="IPR036388">
    <property type="entry name" value="WH-like_DNA-bd_sf"/>
</dbReference>
<protein>
    <submittedName>
        <fullName evidence="5">GntR family transcriptional regulator</fullName>
    </submittedName>
</protein>
<gene>
    <name evidence="5" type="ORF">F4Y60_07785</name>
</gene>
<name>A0A6B0Y2D5_9RHOB</name>
<dbReference type="GO" id="GO:0003677">
    <property type="term" value="F:DNA binding"/>
    <property type="evidence" value="ECO:0007669"/>
    <property type="project" value="UniProtKB-KW"/>
</dbReference>
<dbReference type="InterPro" id="IPR000524">
    <property type="entry name" value="Tscrpt_reg_HTH_GntR"/>
</dbReference>
<sequence length="239" mass="26760">MAGRLPLKPIATNFTLKDHIYETLRDAITQMNIYVEGADLRLDERSVAEQLGISRTPLREALARLEKDGLVSIAPRKGVFVVRKSLTEILEMIVAWAALESMAARLAATDASEGEIRQLRKHAMRHSESSARADLGEYSDANIRFHQMILKMSGCRLLADLAEGLFVHMHAVRRRALGEDDRASRSVVDHMSIIEALEARDPDLAERLVREHTMRLHDHVARTWARLEPVAESGSQPGA</sequence>
<evidence type="ECO:0000259" key="4">
    <source>
        <dbReference type="PROSITE" id="PS50949"/>
    </source>
</evidence>